<evidence type="ECO:0000313" key="1">
    <source>
        <dbReference type="EMBL" id="MFC3023401.1"/>
    </source>
</evidence>
<comment type="caution">
    <text evidence="1">The sequence shown here is derived from an EMBL/GenBank/DDBJ whole genome shotgun (WGS) entry which is preliminary data.</text>
</comment>
<proteinExistence type="predicted"/>
<sequence>MDRDFLAHKLYCERVRELIGDDLFDSQMLEQCWEHRMSPTEAAKALQSPESEDVCFSASPWLQRYLTRK</sequence>
<dbReference type="EMBL" id="JBHRSE010000039">
    <property type="protein sequence ID" value="MFC3023401.1"/>
    <property type="molecule type" value="Genomic_DNA"/>
</dbReference>
<protein>
    <submittedName>
        <fullName evidence="1">Uncharacterized protein</fullName>
    </submittedName>
</protein>
<dbReference type="RefSeq" id="WP_123016389.1">
    <property type="nucleotide sequence ID" value="NZ_AP024911.1"/>
</dbReference>
<reference evidence="2" key="1">
    <citation type="journal article" date="2019" name="Int. J. Syst. Evol. Microbiol.">
        <title>The Global Catalogue of Microorganisms (GCM) 10K type strain sequencing project: providing services to taxonomists for standard genome sequencing and annotation.</title>
        <authorList>
            <consortium name="The Broad Institute Genomics Platform"/>
            <consortium name="The Broad Institute Genome Sequencing Center for Infectious Disease"/>
            <person name="Wu L."/>
            <person name="Ma J."/>
        </authorList>
    </citation>
    <scope>NUCLEOTIDE SEQUENCE [LARGE SCALE GENOMIC DNA]</scope>
    <source>
        <strain evidence="2">KCTC 62784</strain>
    </source>
</reference>
<gene>
    <name evidence="1" type="ORF">ACFODT_06160</name>
</gene>
<accession>A0ABV7C5X7</accession>
<keyword evidence="2" id="KW-1185">Reference proteome</keyword>
<name>A0ABV7C5X7_9VIBR</name>
<organism evidence="1 2">
    <name type="scientific">Vibrio zhugei</name>
    <dbReference type="NCBI Taxonomy" id="2479546"/>
    <lineage>
        <taxon>Bacteria</taxon>
        <taxon>Pseudomonadati</taxon>
        <taxon>Pseudomonadota</taxon>
        <taxon>Gammaproteobacteria</taxon>
        <taxon>Vibrionales</taxon>
        <taxon>Vibrionaceae</taxon>
        <taxon>Vibrio</taxon>
    </lineage>
</organism>
<evidence type="ECO:0000313" key="2">
    <source>
        <dbReference type="Proteomes" id="UP001595384"/>
    </source>
</evidence>
<dbReference type="Proteomes" id="UP001595384">
    <property type="component" value="Unassembled WGS sequence"/>
</dbReference>